<keyword evidence="7 12" id="KW-0862">Zinc</keyword>
<keyword evidence="2 12" id="KW-0235">DNA replication</keyword>
<dbReference type="SMART" id="SM00487">
    <property type="entry name" value="DEXDc"/>
    <property type="match status" value="1"/>
</dbReference>
<dbReference type="InterPro" id="IPR001650">
    <property type="entry name" value="Helicase_C-like"/>
</dbReference>
<dbReference type="Gene3D" id="3.40.1440.60">
    <property type="entry name" value="PriA, 3(prime) DNA-binding domain"/>
    <property type="match status" value="1"/>
</dbReference>
<keyword evidence="5 12" id="KW-0378">Hydrolase</keyword>
<dbReference type="GO" id="GO:0006310">
    <property type="term" value="P:DNA recombination"/>
    <property type="evidence" value="ECO:0007669"/>
    <property type="project" value="InterPro"/>
</dbReference>
<feature type="binding site" evidence="12">
    <location>
        <position position="552"/>
    </location>
    <ligand>
        <name>Zn(2+)</name>
        <dbReference type="ChEBI" id="CHEBI:29105"/>
        <label>1</label>
    </ligand>
</feature>
<feature type="binding site" evidence="12">
    <location>
        <position position="555"/>
    </location>
    <ligand>
        <name>Zn(2+)</name>
        <dbReference type="ChEBI" id="CHEBI:29105"/>
        <label>1</label>
    </ligand>
</feature>
<feature type="domain" description="Helicase C-terminal" evidence="14">
    <location>
        <begin position="547"/>
        <end position="701"/>
    </location>
</feature>
<reference evidence="15" key="1">
    <citation type="submission" date="2019-11" db="EMBL/GenBank/DDBJ databases">
        <authorList>
            <person name="Feng L."/>
        </authorList>
    </citation>
    <scope>NUCLEOTIDE SEQUENCE</scope>
    <source>
        <strain evidence="15">AundefinedLFYP135</strain>
    </source>
</reference>
<dbReference type="CDD" id="cd17929">
    <property type="entry name" value="DEXHc_priA"/>
    <property type="match status" value="1"/>
</dbReference>
<dbReference type="NCBIfam" id="TIGR00595">
    <property type="entry name" value="priA"/>
    <property type="match status" value="1"/>
</dbReference>
<keyword evidence="10 12" id="KW-0413">Isomerase</keyword>
<evidence type="ECO:0000256" key="11">
    <source>
        <dbReference type="ARBA" id="ARBA00048988"/>
    </source>
</evidence>
<keyword evidence="4 12" id="KW-0547">Nucleotide-binding</keyword>
<evidence type="ECO:0000256" key="12">
    <source>
        <dbReference type="HAMAP-Rule" id="MF_00983"/>
    </source>
</evidence>
<evidence type="ECO:0000256" key="3">
    <source>
        <dbReference type="ARBA" id="ARBA00022723"/>
    </source>
</evidence>
<dbReference type="Gene3D" id="3.40.50.300">
    <property type="entry name" value="P-loop containing nucleotide triphosphate hydrolases"/>
    <property type="match status" value="2"/>
</dbReference>
<dbReference type="PROSITE" id="PS51194">
    <property type="entry name" value="HELICASE_CTER"/>
    <property type="match status" value="1"/>
</dbReference>
<dbReference type="SMART" id="SM00490">
    <property type="entry name" value="HELICc"/>
    <property type="match status" value="1"/>
</dbReference>
<dbReference type="PANTHER" id="PTHR30580">
    <property type="entry name" value="PRIMOSOMAL PROTEIN N"/>
    <property type="match status" value="1"/>
</dbReference>
<dbReference type="InterPro" id="IPR042115">
    <property type="entry name" value="PriA_3primeBD_sf"/>
</dbReference>
<dbReference type="Pfam" id="PF18074">
    <property type="entry name" value="PriA_C"/>
    <property type="match status" value="1"/>
</dbReference>
<dbReference type="Pfam" id="PF00270">
    <property type="entry name" value="DEAD"/>
    <property type="match status" value="1"/>
</dbReference>
<proteinExistence type="inferred from homology"/>
<evidence type="ECO:0000256" key="6">
    <source>
        <dbReference type="ARBA" id="ARBA00022806"/>
    </source>
</evidence>
<feature type="binding site" evidence="12">
    <location>
        <position position="521"/>
    </location>
    <ligand>
        <name>Zn(2+)</name>
        <dbReference type="ChEBI" id="CHEBI:29105"/>
        <label>2</label>
    </ligand>
</feature>
<dbReference type="InterPro" id="IPR014001">
    <property type="entry name" value="Helicase_ATP-bd"/>
</dbReference>
<feature type="binding site" evidence="12">
    <location>
        <position position="542"/>
    </location>
    <ligand>
        <name>Zn(2+)</name>
        <dbReference type="ChEBI" id="CHEBI:29105"/>
        <label>2</label>
    </ligand>
</feature>
<dbReference type="CDD" id="cd18804">
    <property type="entry name" value="SF2_C_priA"/>
    <property type="match status" value="1"/>
</dbReference>
<keyword evidence="1 12" id="KW-0639">Primosome</keyword>
<dbReference type="InterPro" id="IPR027417">
    <property type="entry name" value="P-loop_NTPase"/>
</dbReference>
<dbReference type="InterPro" id="IPR040498">
    <property type="entry name" value="PriA_CRR"/>
</dbReference>
<dbReference type="GO" id="GO:0008270">
    <property type="term" value="F:zinc ion binding"/>
    <property type="evidence" value="ECO:0007669"/>
    <property type="project" value="UniProtKB-UniRule"/>
</dbReference>
<keyword evidence="3 12" id="KW-0479">Metal-binding</keyword>
<feature type="binding site" evidence="12">
    <location>
        <position position="524"/>
    </location>
    <ligand>
        <name>Zn(2+)</name>
        <dbReference type="ChEBI" id="CHEBI:29105"/>
        <label>2</label>
    </ligand>
</feature>
<dbReference type="InterPro" id="IPR011545">
    <property type="entry name" value="DEAD/DEAH_box_helicase_dom"/>
</dbReference>
<dbReference type="GO" id="GO:0005524">
    <property type="term" value="F:ATP binding"/>
    <property type="evidence" value="ECO:0007669"/>
    <property type="project" value="UniProtKB-UniRule"/>
</dbReference>
<evidence type="ECO:0000259" key="13">
    <source>
        <dbReference type="PROSITE" id="PS51192"/>
    </source>
</evidence>
<dbReference type="GO" id="GO:0016787">
    <property type="term" value="F:hydrolase activity"/>
    <property type="evidence" value="ECO:0007669"/>
    <property type="project" value="UniProtKB-KW"/>
</dbReference>
<dbReference type="FunFam" id="3.40.50.300:FF:000489">
    <property type="entry name" value="Primosome assembly protein PriA"/>
    <property type="match status" value="1"/>
</dbReference>
<dbReference type="EMBL" id="CACRSL010000005">
    <property type="protein sequence ID" value="VYT25808.1"/>
    <property type="molecule type" value="Genomic_DNA"/>
</dbReference>
<feature type="binding site" evidence="12">
    <location>
        <position position="512"/>
    </location>
    <ligand>
        <name>Zn(2+)</name>
        <dbReference type="ChEBI" id="CHEBI:29105"/>
        <label>1</label>
    </ligand>
</feature>
<evidence type="ECO:0000256" key="5">
    <source>
        <dbReference type="ARBA" id="ARBA00022801"/>
    </source>
</evidence>
<dbReference type="SUPFAM" id="SSF52540">
    <property type="entry name" value="P-loop containing nucleoside triphosphate hydrolases"/>
    <property type="match status" value="2"/>
</dbReference>
<dbReference type="GO" id="GO:0043138">
    <property type="term" value="F:3'-5' DNA helicase activity"/>
    <property type="evidence" value="ECO:0007669"/>
    <property type="project" value="UniProtKB-EC"/>
</dbReference>
<dbReference type="PANTHER" id="PTHR30580:SF0">
    <property type="entry name" value="PRIMOSOMAL PROTEIN N"/>
    <property type="match status" value="1"/>
</dbReference>
<evidence type="ECO:0000256" key="7">
    <source>
        <dbReference type="ARBA" id="ARBA00022833"/>
    </source>
</evidence>
<keyword evidence="9 12" id="KW-0238">DNA-binding</keyword>
<feature type="binding site" evidence="12">
    <location>
        <position position="539"/>
    </location>
    <ligand>
        <name>Zn(2+)</name>
        <dbReference type="ChEBI" id="CHEBI:29105"/>
        <label>2</label>
    </ligand>
</feature>
<dbReference type="EC" id="5.6.2.4" evidence="12"/>
<dbReference type="PROSITE" id="PS51192">
    <property type="entry name" value="HELICASE_ATP_BIND_1"/>
    <property type="match status" value="1"/>
</dbReference>
<dbReference type="GO" id="GO:0006302">
    <property type="term" value="P:double-strand break repair"/>
    <property type="evidence" value="ECO:0007669"/>
    <property type="project" value="InterPro"/>
</dbReference>
<dbReference type="InterPro" id="IPR041222">
    <property type="entry name" value="PriA_3primeBD"/>
</dbReference>
<keyword evidence="6 12" id="KW-0347">Helicase</keyword>
<dbReference type="GO" id="GO:0003677">
    <property type="term" value="F:DNA binding"/>
    <property type="evidence" value="ECO:0007669"/>
    <property type="project" value="UniProtKB-UniRule"/>
</dbReference>
<feature type="binding site" evidence="12">
    <location>
        <position position="515"/>
    </location>
    <ligand>
        <name>Zn(2+)</name>
        <dbReference type="ChEBI" id="CHEBI:29105"/>
        <label>1</label>
    </ligand>
</feature>
<gene>
    <name evidence="12 15" type="primary">priA</name>
    <name evidence="15" type="ORF">AULFYP135_02320</name>
</gene>
<protein>
    <recommendedName>
        <fullName evidence="12">Replication restart protein PriA</fullName>
    </recommendedName>
    <alternativeName>
        <fullName evidence="12">ATP-dependent DNA helicase PriA</fullName>
        <ecNumber evidence="12">5.6.2.4</ecNumber>
    </alternativeName>
    <alternativeName>
        <fullName evidence="12">DNA 3'-5' helicase PriA</fullName>
    </alternativeName>
</protein>
<dbReference type="GO" id="GO:1990077">
    <property type="term" value="C:primosome complex"/>
    <property type="evidence" value="ECO:0007669"/>
    <property type="project" value="UniProtKB-UniRule"/>
</dbReference>
<dbReference type="InterPro" id="IPR041236">
    <property type="entry name" value="PriA_C"/>
</dbReference>
<evidence type="ECO:0000256" key="2">
    <source>
        <dbReference type="ARBA" id="ARBA00022705"/>
    </source>
</evidence>
<evidence type="ECO:0000256" key="8">
    <source>
        <dbReference type="ARBA" id="ARBA00022840"/>
    </source>
</evidence>
<comment type="subunit">
    <text evidence="12">Component of the replication restart primosome.</text>
</comment>
<keyword evidence="8 12" id="KW-0067">ATP-binding</keyword>
<dbReference type="Pfam" id="PF18319">
    <property type="entry name" value="Zn_ribbon_PriA"/>
    <property type="match status" value="1"/>
</dbReference>
<evidence type="ECO:0000259" key="14">
    <source>
        <dbReference type="PROSITE" id="PS51194"/>
    </source>
</evidence>
<evidence type="ECO:0000313" key="15">
    <source>
        <dbReference type="EMBL" id="VYT25808.1"/>
    </source>
</evidence>
<dbReference type="InterPro" id="IPR005259">
    <property type="entry name" value="PriA"/>
</dbReference>
<comment type="catalytic activity">
    <reaction evidence="11 12">
        <text>ATP + H2O = ADP + phosphate + H(+)</text>
        <dbReference type="Rhea" id="RHEA:13065"/>
        <dbReference type="ChEBI" id="CHEBI:15377"/>
        <dbReference type="ChEBI" id="CHEBI:15378"/>
        <dbReference type="ChEBI" id="CHEBI:30616"/>
        <dbReference type="ChEBI" id="CHEBI:43474"/>
        <dbReference type="ChEBI" id="CHEBI:456216"/>
        <dbReference type="EC" id="5.6.2.4"/>
    </reaction>
</comment>
<comment type="similarity">
    <text evidence="12">Belongs to the helicase family. PriA subfamily.</text>
</comment>
<sequence>MFQIARVAVDKATWHYDKLYDYYLPVELEGRVRPGCRVTVPFGSYNHRRLAIVLALSEDDTREKRKPVSTLVDEAPLLNTEMLGLLRYLKEHTYCTWFDGLRAILPAGIGVKVGVGLKLERTVKLDASELTEEERRVVGYLSGKRKEVQEETLLKELGLVSKDLVRLKEWGAVSAAQLDRRRVQDEKAVMVRLTPLVDEGRFPKLTEKQKAVVGLLEGAVCASLKEVCYYCGVTRAVVDKLCAIGAAEYFDQEVYRNPYAGRGMSLSPPSELSADQKKAFDQLYALYRREGPKGALLYGVTGSGKTQVFLRLIRQVVEEDKRVIVLVPEISLTPQTVEMFHSAFGGRVAVLHSGLAMGERLDEWKRIRAGEADVVVGTRSAVFAPVDNLGLIVIDEEQEGTYKSESSPRFHAREVARVRCRYHGAMLLLASATPSVESFYQAKQGKLALVTLKERYSAARLPDVYIVDLKEDPAASGGISARLGEELYLNLQKREQSILLLNRRGHTTTVKCSQCGQTATCPNCSISLTYHAANNRLMCHYCGYSRPVEESCPHCGSKLIRYTGAGTQRVEEELRERFPDARVLRMDMDTTMARFSHEEKFAAFARGEYDIMVGTQMVAKGLNFPRVTLVGVLSADQSLYSDDFRSFEKTFSLLTQVVGRCGRGELPGRAFVQTFSPENRIIELASTQNYEEYYAEEIAYRKLGLYPPYCELGAVGFVSPREDLCREAAKRFAGEFSRLAGTEYKDLPIRALGPTESAVFKVAGKYRCRYLIKYRSSARFRELMARMLDWFYADRRNKEVTAFADPYYDGSI</sequence>
<dbReference type="AlphaFoldDB" id="A0A6N2V6M4"/>
<comment type="catalytic activity">
    <reaction evidence="12">
        <text>Couples ATP hydrolysis with the unwinding of duplex DNA by translocating in the 3'-5' direction.</text>
        <dbReference type="EC" id="5.6.2.4"/>
    </reaction>
</comment>
<accession>A0A6N2V6M4</accession>
<dbReference type="GO" id="GO:0006270">
    <property type="term" value="P:DNA replication initiation"/>
    <property type="evidence" value="ECO:0007669"/>
    <property type="project" value="TreeGrafter"/>
</dbReference>
<evidence type="ECO:0000256" key="1">
    <source>
        <dbReference type="ARBA" id="ARBA00022515"/>
    </source>
</evidence>
<evidence type="ECO:0000256" key="10">
    <source>
        <dbReference type="ARBA" id="ARBA00023235"/>
    </source>
</evidence>
<organism evidence="15">
    <name type="scientific">uncultured Anaerotruncus sp</name>
    <dbReference type="NCBI Taxonomy" id="905011"/>
    <lineage>
        <taxon>Bacteria</taxon>
        <taxon>Bacillati</taxon>
        <taxon>Bacillota</taxon>
        <taxon>Clostridia</taxon>
        <taxon>Eubacteriales</taxon>
        <taxon>Oscillospiraceae</taxon>
        <taxon>Anaerotruncus</taxon>
        <taxon>environmental samples</taxon>
    </lineage>
</organism>
<dbReference type="Pfam" id="PF17764">
    <property type="entry name" value="PriA_3primeBD"/>
    <property type="match status" value="1"/>
</dbReference>
<dbReference type="Pfam" id="PF00271">
    <property type="entry name" value="Helicase_C"/>
    <property type="match status" value="1"/>
</dbReference>
<feature type="domain" description="Helicase ATP-binding" evidence="13">
    <location>
        <begin position="286"/>
        <end position="452"/>
    </location>
</feature>
<evidence type="ECO:0000256" key="4">
    <source>
        <dbReference type="ARBA" id="ARBA00022741"/>
    </source>
</evidence>
<evidence type="ECO:0000256" key="9">
    <source>
        <dbReference type="ARBA" id="ARBA00023125"/>
    </source>
</evidence>
<comment type="cofactor">
    <cofactor evidence="12">
        <name>Zn(2+)</name>
        <dbReference type="ChEBI" id="CHEBI:29105"/>
    </cofactor>
    <text evidence="12">Binds 2 zinc ions per subunit.</text>
</comment>
<name>A0A6N2V6M4_9FIRM</name>
<dbReference type="HAMAP" id="MF_00983">
    <property type="entry name" value="PriA"/>
    <property type="match status" value="1"/>
</dbReference>
<dbReference type="GO" id="GO:0006269">
    <property type="term" value="P:DNA replication, synthesis of primer"/>
    <property type="evidence" value="ECO:0007669"/>
    <property type="project" value="UniProtKB-KW"/>
</dbReference>
<comment type="function">
    <text evidence="12">Initiates the restart of stalled replication forks, which reloads the replicative helicase on sites other than the origin of replication. Recognizes and binds to abandoned replication forks and remodels them to uncover a helicase loading site. Promotes assembly of the primosome at these replication forks.</text>
</comment>